<evidence type="ECO:0000256" key="1">
    <source>
        <dbReference type="SAM" id="MobiDB-lite"/>
    </source>
</evidence>
<organism evidence="2 3">
    <name type="scientific">Myxococcus landrumensis</name>
    <dbReference type="NCBI Taxonomy" id="2813577"/>
    <lineage>
        <taxon>Bacteria</taxon>
        <taxon>Pseudomonadati</taxon>
        <taxon>Myxococcota</taxon>
        <taxon>Myxococcia</taxon>
        <taxon>Myxococcales</taxon>
        <taxon>Cystobacterineae</taxon>
        <taxon>Myxococcaceae</taxon>
        <taxon>Myxococcus</taxon>
    </lineage>
</organism>
<feature type="compositionally biased region" description="Pro residues" evidence="1">
    <location>
        <begin position="143"/>
        <end position="155"/>
    </location>
</feature>
<dbReference type="EMBL" id="CP071091">
    <property type="protein sequence ID" value="QSQ15698.1"/>
    <property type="molecule type" value="Genomic_DNA"/>
</dbReference>
<accession>A0ABX7NH91</accession>
<proteinExistence type="predicted"/>
<protein>
    <submittedName>
        <fullName evidence="2">Uncharacterized protein</fullName>
    </submittedName>
</protein>
<dbReference type="Proteomes" id="UP000663090">
    <property type="component" value="Chromosome"/>
</dbReference>
<sequence length="327" mass="35757">MLAGGHGRRYSRHHRMTALLCALSLVVLTQAPAVSVSFDLRSLSEQDYRRWDGVELERKVALRLIQEGFAVVSPQSPAQLRLRAIRTPEGLGLEATGPRQRVEQGVRVGRGSLAELHLEVAQKLTEMTRVVAVQPAEPEPEPPRPQPPAPVPEPVVVPPEDVAAAPRPSELDVSLGLGALWRRPGVDPHLLLSVRRGLGSFGLDAEAGLGVSRDVALTVYEAQGGAFFSYRLPVTERLRLEPGVGAGLVFHSFRLKDAWVSEPTGTQVSPAGWARMKLRWRFSEQFAAEARVALGLLRPVTHVREGDTLWSRGSVRLETGAQLSWGF</sequence>
<evidence type="ECO:0000313" key="3">
    <source>
        <dbReference type="Proteomes" id="UP000663090"/>
    </source>
</evidence>
<reference evidence="2 3" key="1">
    <citation type="submission" date="2021-02" db="EMBL/GenBank/DDBJ databases">
        <title>De Novo genome assembly of isolated myxobacteria.</title>
        <authorList>
            <person name="Stevens D.C."/>
        </authorList>
    </citation>
    <scope>NUCLEOTIDE SEQUENCE [LARGE SCALE GENOMIC DNA]</scope>
    <source>
        <strain evidence="2 3">SCHIC003</strain>
    </source>
</reference>
<evidence type="ECO:0000313" key="2">
    <source>
        <dbReference type="EMBL" id="QSQ15698.1"/>
    </source>
</evidence>
<keyword evidence="3" id="KW-1185">Reference proteome</keyword>
<gene>
    <name evidence="2" type="ORF">JY572_06435</name>
</gene>
<name>A0ABX7NH91_9BACT</name>
<feature type="region of interest" description="Disordered" evidence="1">
    <location>
        <begin position="133"/>
        <end position="155"/>
    </location>
</feature>